<gene>
    <name evidence="1" type="ORF">S06H3_27093</name>
</gene>
<dbReference type="EMBL" id="BARV01015697">
    <property type="protein sequence ID" value="GAI32285.1"/>
    <property type="molecule type" value="Genomic_DNA"/>
</dbReference>
<dbReference type="PROSITE" id="PS51257">
    <property type="entry name" value="PROKAR_LIPOPROTEIN"/>
    <property type="match status" value="1"/>
</dbReference>
<feature type="non-terminal residue" evidence="1">
    <location>
        <position position="84"/>
    </location>
</feature>
<dbReference type="AlphaFoldDB" id="X1NZR4"/>
<proteinExistence type="predicted"/>
<accession>X1NZR4</accession>
<reference evidence="1" key="1">
    <citation type="journal article" date="2014" name="Front. Microbiol.">
        <title>High frequency of phylogenetically diverse reductive dehalogenase-homologous genes in deep subseafloor sedimentary metagenomes.</title>
        <authorList>
            <person name="Kawai M."/>
            <person name="Futagami T."/>
            <person name="Toyoda A."/>
            <person name="Takaki Y."/>
            <person name="Nishi S."/>
            <person name="Hori S."/>
            <person name="Arai W."/>
            <person name="Tsubouchi T."/>
            <person name="Morono Y."/>
            <person name="Uchiyama I."/>
            <person name="Ito T."/>
            <person name="Fujiyama A."/>
            <person name="Inagaki F."/>
            <person name="Takami H."/>
        </authorList>
    </citation>
    <scope>NUCLEOTIDE SEQUENCE</scope>
    <source>
        <strain evidence="1">Expedition CK06-06</strain>
    </source>
</reference>
<organism evidence="1">
    <name type="scientific">marine sediment metagenome</name>
    <dbReference type="NCBI Taxonomy" id="412755"/>
    <lineage>
        <taxon>unclassified sequences</taxon>
        <taxon>metagenomes</taxon>
        <taxon>ecological metagenomes</taxon>
    </lineage>
</organism>
<comment type="caution">
    <text evidence="1">The sequence shown here is derived from an EMBL/GenBank/DDBJ whole genome shotgun (WGS) entry which is preliminary data.</text>
</comment>
<protein>
    <submittedName>
        <fullName evidence="1">Uncharacterized protein</fullName>
    </submittedName>
</protein>
<sequence length="84" mass="9339">MKLRKISGGKVILFIGVFLIFSCKTDIYNNKQNLSRGPVIEPDYSGVTIPLNIAPMNFNILEDGDFFKILVKSSNGKQICIKSS</sequence>
<name>X1NZR4_9ZZZZ</name>
<evidence type="ECO:0000313" key="1">
    <source>
        <dbReference type="EMBL" id="GAI32285.1"/>
    </source>
</evidence>